<dbReference type="AlphaFoldDB" id="A0A4U0FHU7"/>
<evidence type="ECO:0000256" key="2">
    <source>
        <dbReference type="PROSITE-ProRule" id="PRU01161"/>
    </source>
</evidence>
<feature type="short sequence motif" description="DGA/G" evidence="2">
    <location>
        <begin position="196"/>
        <end position="198"/>
    </location>
</feature>
<dbReference type="Proteomes" id="UP000309673">
    <property type="component" value="Unassembled WGS sequence"/>
</dbReference>
<evidence type="ECO:0000313" key="4">
    <source>
        <dbReference type="EMBL" id="TJY44616.1"/>
    </source>
</evidence>
<dbReference type="GO" id="GO:0016787">
    <property type="term" value="F:hydrolase activity"/>
    <property type="evidence" value="ECO:0007669"/>
    <property type="project" value="UniProtKB-UniRule"/>
</dbReference>
<keyword evidence="5" id="KW-1185">Reference proteome</keyword>
<dbReference type="EMBL" id="SUPK01000001">
    <property type="protein sequence ID" value="TJY44616.1"/>
    <property type="molecule type" value="Genomic_DNA"/>
</dbReference>
<dbReference type="InterPro" id="IPR016035">
    <property type="entry name" value="Acyl_Trfase/lysoPLipase"/>
</dbReference>
<dbReference type="SUPFAM" id="SSF52151">
    <property type="entry name" value="FabD/lysophospholipase-like"/>
    <property type="match status" value="1"/>
</dbReference>
<keyword evidence="2" id="KW-0378">Hydrolase</keyword>
<reference evidence="4 5" key="1">
    <citation type="submission" date="2019-04" db="EMBL/GenBank/DDBJ databases">
        <title>Cohnella sp. nov., isolated from soil.</title>
        <authorList>
            <person name="Kim W."/>
        </authorList>
    </citation>
    <scope>NUCLEOTIDE SEQUENCE [LARGE SCALE GENOMIC DNA]</scope>
    <source>
        <strain evidence="4 5">CAU 1483</strain>
    </source>
</reference>
<evidence type="ECO:0000256" key="1">
    <source>
        <dbReference type="ARBA" id="ARBA00023098"/>
    </source>
</evidence>
<keyword evidence="2" id="KW-0442">Lipid degradation</keyword>
<dbReference type="OrthoDB" id="9770965at2"/>
<proteinExistence type="predicted"/>
<feature type="domain" description="PNPLA" evidence="3">
    <location>
        <begin position="4"/>
        <end position="209"/>
    </location>
</feature>
<comment type="caution">
    <text evidence="4">The sequence shown here is derived from an EMBL/GenBank/DDBJ whole genome shotgun (WGS) entry which is preliminary data.</text>
</comment>
<evidence type="ECO:0000313" key="5">
    <source>
        <dbReference type="Proteomes" id="UP000309673"/>
    </source>
</evidence>
<name>A0A4U0FHU7_9BACL</name>
<feature type="active site" description="Proton acceptor" evidence="2">
    <location>
        <position position="196"/>
    </location>
</feature>
<dbReference type="PANTHER" id="PTHR46394">
    <property type="entry name" value="ANNEXIN"/>
    <property type="match status" value="1"/>
</dbReference>
<accession>A0A4U0FHU7</accession>
<dbReference type="InterPro" id="IPR052580">
    <property type="entry name" value="Lipid_Hydrolase"/>
</dbReference>
<dbReference type="PANTHER" id="PTHR46394:SF1">
    <property type="entry name" value="PNPLA DOMAIN-CONTAINING PROTEIN"/>
    <property type="match status" value="1"/>
</dbReference>
<dbReference type="Gene3D" id="3.40.1090.10">
    <property type="entry name" value="Cytosolic phospholipase A2 catalytic domain"/>
    <property type="match status" value="2"/>
</dbReference>
<feature type="short sequence motif" description="GXSXG" evidence="2">
    <location>
        <begin position="35"/>
        <end position="39"/>
    </location>
</feature>
<dbReference type="PROSITE" id="PS51635">
    <property type="entry name" value="PNPLA"/>
    <property type="match status" value="1"/>
</dbReference>
<protein>
    <submittedName>
        <fullName evidence="4">Patatin</fullName>
    </submittedName>
</protein>
<keyword evidence="1 2" id="KW-0443">Lipid metabolism</keyword>
<dbReference type="GO" id="GO:0016042">
    <property type="term" value="P:lipid catabolic process"/>
    <property type="evidence" value="ECO:0007669"/>
    <property type="project" value="UniProtKB-UniRule"/>
</dbReference>
<dbReference type="CDD" id="cd07207">
    <property type="entry name" value="Pat_ExoU_VipD_like"/>
    <property type="match status" value="1"/>
</dbReference>
<dbReference type="Pfam" id="PF01734">
    <property type="entry name" value="Patatin"/>
    <property type="match status" value="1"/>
</dbReference>
<feature type="short sequence motif" description="GXGXXG" evidence="2">
    <location>
        <begin position="8"/>
        <end position="13"/>
    </location>
</feature>
<dbReference type="InterPro" id="IPR002641">
    <property type="entry name" value="PNPLA_dom"/>
</dbReference>
<organism evidence="4 5">
    <name type="scientific">Cohnella pontilimi</name>
    <dbReference type="NCBI Taxonomy" id="2564100"/>
    <lineage>
        <taxon>Bacteria</taxon>
        <taxon>Bacillati</taxon>
        <taxon>Bacillota</taxon>
        <taxon>Bacilli</taxon>
        <taxon>Bacillales</taxon>
        <taxon>Paenibacillaceae</taxon>
        <taxon>Cohnella</taxon>
    </lineage>
</organism>
<gene>
    <name evidence="4" type="ORF">E5161_03565</name>
</gene>
<feature type="active site" description="Nucleophile" evidence="2">
    <location>
        <position position="37"/>
    </location>
</feature>
<evidence type="ECO:0000259" key="3">
    <source>
        <dbReference type="PROSITE" id="PS51635"/>
    </source>
</evidence>
<sequence length="324" mass="35792">MVNAVFEGGGVKGISLAGAVRAAELAGVSFHRVAGTSSGSIVAALIATGYTANEMKMVIESTPFRTFMQRSPVFNAKFIGPAVRLLIRKGLYAGDALERWIQGLLAAKGVRVFGDLPPDKVRIIASDITNGKLLVLPNDLASYGIDPSRFPVARAIRMSTSIPYFFDPVMLRHPWKLRKKRTGGEPAKIKSSYIVDGGLLSNFPLWLFEKEVVMGSPIPVIGFQMVGRTEHKPNRIVGPITMFQAMFETMLGAHDERYIEEHNRLRTIKIPTLGVGTTEFDLSPEKSEKLYEAGLEAGKKFFRSWDRRSGKLRTEIKPKIVPET</sequence>